<dbReference type="EMBL" id="JACEGQ020000006">
    <property type="protein sequence ID" value="KAH8504120.1"/>
    <property type="molecule type" value="Genomic_DNA"/>
</dbReference>
<proteinExistence type="predicted"/>
<reference evidence="1" key="1">
    <citation type="journal article" date="2021" name="J. Hered.">
        <title>Genome Assembly of Salicaceae Populus deltoides (Eastern Cottonwood) I-69 Based on Nanopore Sequencing and Hi-C Technologies.</title>
        <authorList>
            <person name="Bai S."/>
            <person name="Wu H."/>
            <person name="Zhang J."/>
            <person name="Pan Z."/>
            <person name="Zhao W."/>
            <person name="Li Z."/>
            <person name="Tong C."/>
        </authorList>
    </citation>
    <scope>NUCLEOTIDE SEQUENCE</scope>
    <source>
        <tissue evidence="1">Leaf</tissue>
    </source>
</reference>
<accession>A0A8T2YGB5</accession>
<dbReference type="AlphaFoldDB" id="A0A8T2YGB5"/>
<sequence>MASQGFPTRYLHAANAIPWLLMYSSTKILTSSTHNHASLYFKQNPSSPCPVASLSGRFPSSSNPVFFLSVTLGDRFHRMTETFVSTTDASEHVPVKLVR</sequence>
<gene>
    <name evidence="1" type="ORF">H0E87_011682</name>
</gene>
<protein>
    <submittedName>
        <fullName evidence="1">Uncharacterized protein</fullName>
    </submittedName>
</protein>
<evidence type="ECO:0000313" key="1">
    <source>
        <dbReference type="EMBL" id="KAH8504120.1"/>
    </source>
</evidence>
<name>A0A8T2YGB5_POPDE</name>
<organism evidence="1 2">
    <name type="scientific">Populus deltoides</name>
    <name type="common">Eastern poplar</name>
    <name type="synonym">Eastern cottonwood</name>
    <dbReference type="NCBI Taxonomy" id="3696"/>
    <lineage>
        <taxon>Eukaryota</taxon>
        <taxon>Viridiplantae</taxon>
        <taxon>Streptophyta</taxon>
        <taxon>Embryophyta</taxon>
        <taxon>Tracheophyta</taxon>
        <taxon>Spermatophyta</taxon>
        <taxon>Magnoliopsida</taxon>
        <taxon>eudicotyledons</taxon>
        <taxon>Gunneridae</taxon>
        <taxon>Pentapetalae</taxon>
        <taxon>rosids</taxon>
        <taxon>fabids</taxon>
        <taxon>Malpighiales</taxon>
        <taxon>Salicaceae</taxon>
        <taxon>Saliceae</taxon>
        <taxon>Populus</taxon>
    </lineage>
</organism>
<comment type="caution">
    <text evidence="1">The sequence shown here is derived from an EMBL/GenBank/DDBJ whole genome shotgun (WGS) entry which is preliminary data.</text>
</comment>
<keyword evidence="2" id="KW-1185">Reference proteome</keyword>
<dbReference type="Proteomes" id="UP000807159">
    <property type="component" value="Chromosome 6"/>
</dbReference>
<evidence type="ECO:0000313" key="2">
    <source>
        <dbReference type="Proteomes" id="UP000807159"/>
    </source>
</evidence>